<feature type="region of interest" description="Disordered" evidence="1">
    <location>
        <begin position="190"/>
        <end position="217"/>
    </location>
</feature>
<dbReference type="EMBL" id="CP042218">
    <property type="protein sequence ID" value="QDW67592.1"/>
    <property type="molecule type" value="Genomic_DNA"/>
</dbReference>
<proteinExistence type="predicted"/>
<sequence length="275" mass="29474">MKRTQRVFSRPANRAAAVLPVPGHPHPGHEGAAMIARVLKLALLAGAGMAAWKAMQPRRSGPFFERALRDGAAEVQAARSAQLRGASAELRRFAQQLEHDHAALNARLAEAGGLQVPEPDARQQAGLARIDACQGEAYDRAWLRHMARGHARAIRMFQREVDQAGAGASLAAQALPTLRGHARRIGALRESGGARAAADAGRAAGDTPTRRPRWPETRGAGLVRRVVDRVLMSRFRRPRRGLHAARGHGEGSVVHPTAATGRPGHGGRTCRNCSN</sequence>
<reference evidence="3 4" key="1">
    <citation type="submission" date="2019-07" db="EMBL/GenBank/DDBJ databases">
        <title>Full genome sequence of Luteimonas sp. Gr-4.</title>
        <authorList>
            <person name="Im W.-T."/>
        </authorList>
    </citation>
    <scope>NUCLEOTIDE SEQUENCE [LARGE SCALE GENOMIC DNA]</scope>
    <source>
        <strain evidence="3 4">Gr-4</strain>
    </source>
</reference>
<dbReference type="Proteomes" id="UP000316584">
    <property type="component" value="Chromosome"/>
</dbReference>
<name>A0A518N6T3_9GAMM</name>
<dbReference type="OrthoDB" id="5952632at2"/>
<feature type="region of interest" description="Disordered" evidence="1">
    <location>
        <begin position="241"/>
        <end position="275"/>
    </location>
</feature>
<feature type="domain" description="DUF4142" evidence="2">
    <location>
        <begin position="63"/>
        <end position="187"/>
    </location>
</feature>
<dbReference type="InterPro" id="IPR012347">
    <property type="entry name" value="Ferritin-like"/>
</dbReference>
<gene>
    <name evidence="3" type="ORF">FPZ22_12460</name>
</gene>
<dbReference type="InterPro" id="IPR025419">
    <property type="entry name" value="DUF4142"/>
</dbReference>
<protein>
    <submittedName>
        <fullName evidence="3">DUF4142 domain-containing protein</fullName>
    </submittedName>
</protein>
<dbReference type="PANTHER" id="PTHR38593:SF1">
    <property type="entry name" value="BLR2558 PROTEIN"/>
    <property type="match status" value="1"/>
</dbReference>
<evidence type="ECO:0000256" key="1">
    <source>
        <dbReference type="SAM" id="MobiDB-lite"/>
    </source>
</evidence>
<dbReference type="KEGG" id="lug:FPZ22_12460"/>
<keyword evidence="4" id="KW-1185">Reference proteome</keyword>
<dbReference type="PANTHER" id="PTHR38593">
    <property type="entry name" value="BLR2558 PROTEIN"/>
    <property type="match status" value="1"/>
</dbReference>
<evidence type="ECO:0000313" key="3">
    <source>
        <dbReference type="EMBL" id="QDW67592.1"/>
    </source>
</evidence>
<evidence type="ECO:0000313" key="4">
    <source>
        <dbReference type="Proteomes" id="UP000316584"/>
    </source>
</evidence>
<organism evidence="3 4">
    <name type="scientific">Luteimonas granuli</name>
    <dbReference type="NCBI Taxonomy" id="1176533"/>
    <lineage>
        <taxon>Bacteria</taxon>
        <taxon>Pseudomonadati</taxon>
        <taxon>Pseudomonadota</taxon>
        <taxon>Gammaproteobacteria</taxon>
        <taxon>Lysobacterales</taxon>
        <taxon>Lysobacteraceae</taxon>
        <taxon>Luteimonas</taxon>
    </lineage>
</organism>
<dbReference type="AlphaFoldDB" id="A0A518N6T3"/>
<dbReference type="Gene3D" id="1.20.1260.10">
    <property type="match status" value="1"/>
</dbReference>
<feature type="compositionally biased region" description="Low complexity" evidence="1">
    <location>
        <begin position="193"/>
        <end position="207"/>
    </location>
</feature>
<accession>A0A518N6T3</accession>
<dbReference type="Pfam" id="PF13628">
    <property type="entry name" value="DUF4142"/>
    <property type="match status" value="1"/>
</dbReference>
<evidence type="ECO:0000259" key="2">
    <source>
        <dbReference type="Pfam" id="PF13628"/>
    </source>
</evidence>